<protein>
    <submittedName>
        <fullName evidence="2">DinB family protein</fullName>
    </submittedName>
</protein>
<dbReference type="Proteomes" id="UP001500782">
    <property type="component" value="Unassembled WGS sequence"/>
</dbReference>
<reference evidence="2 3" key="1">
    <citation type="journal article" date="2019" name="Int. J. Syst. Evol. Microbiol.">
        <title>The Global Catalogue of Microorganisms (GCM) 10K type strain sequencing project: providing services to taxonomists for standard genome sequencing and annotation.</title>
        <authorList>
            <consortium name="The Broad Institute Genomics Platform"/>
            <consortium name="The Broad Institute Genome Sequencing Center for Infectious Disease"/>
            <person name="Wu L."/>
            <person name="Ma J."/>
        </authorList>
    </citation>
    <scope>NUCLEOTIDE SEQUENCE [LARGE SCALE GENOMIC DNA]</scope>
    <source>
        <strain evidence="2 3">JCM 9731</strain>
    </source>
</reference>
<keyword evidence="3" id="KW-1185">Reference proteome</keyword>
<accession>A0ABN0WQ46</accession>
<comment type="caution">
    <text evidence="2">The sequence shown here is derived from an EMBL/GenBank/DDBJ whole genome shotgun (WGS) entry which is preliminary data.</text>
</comment>
<dbReference type="Pfam" id="PF12867">
    <property type="entry name" value="DinB_2"/>
    <property type="match status" value="1"/>
</dbReference>
<dbReference type="InterPro" id="IPR024775">
    <property type="entry name" value="DinB-like"/>
</dbReference>
<gene>
    <name evidence="2" type="ORF">GCM10008967_36980</name>
</gene>
<evidence type="ECO:0000313" key="3">
    <source>
        <dbReference type="Proteomes" id="UP001500782"/>
    </source>
</evidence>
<evidence type="ECO:0000259" key="1">
    <source>
        <dbReference type="Pfam" id="PF12867"/>
    </source>
</evidence>
<dbReference type="Gene3D" id="1.20.120.450">
    <property type="entry name" value="dinb family like domain"/>
    <property type="match status" value="1"/>
</dbReference>
<dbReference type="RefSeq" id="WP_343802465.1">
    <property type="nucleotide sequence ID" value="NZ_BAAADJ010000061.1"/>
</dbReference>
<sequence length="177" mass="20434">MLTRPTPGEYNPYYKNYVNLVPDGDLLETLSDQINKTVKLVRTLNEKQCLFRYGPDKWSIKQVIGHVTDTERIMGYRMLCIARGETVALPGYDDQLYIQHASFESQSMEELTDHLVAVRQSTIQLIKSMDEDAWLRKGNANDDVISVRALGCIIIGHEIHHRNIVKERYLNSHNYPI</sequence>
<dbReference type="SUPFAM" id="SSF109854">
    <property type="entry name" value="DinB/YfiT-like putative metalloenzymes"/>
    <property type="match status" value="1"/>
</dbReference>
<evidence type="ECO:0000313" key="2">
    <source>
        <dbReference type="EMBL" id="GAA0343107.1"/>
    </source>
</evidence>
<dbReference type="EMBL" id="BAAADJ010000061">
    <property type="protein sequence ID" value="GAA0343107.1"/>
    <property type="molecule type" value="Genomic_DNA"/>
</dbReference>
<dbReference type="InterPro" id="IPR034660">
    <property type="entry name" value="DinB/YfiT-like"/>
</dbReference>
<feature type="domain" description="DinB-like" evidence="1">
    <location>
        <begin position="31"/>
        <end position="164"/>
    </location>
</feature>
<organism evidence="2 3">
    <name type="scientific">Bacillus carboniphilus</name>
    <dbReference type="NCBI Taxonomy" id="86663"/>
    <lineage>
        <taxon>Bacteria</taxon>
        <taxon>Bacillati</taxon>
        <taxon>Bacillota</taxon>
        <taxon>Bacilli</taxon>
        <taxon>Bacillales</taxon>
        <taxon>Bacillaceae</taxon>
        <taxon>Bacillus</taxon>
    </lineage>
</organism>
<proteinExistence type="predicted"/>
<name>A0ABN0WQ46_9BACI</name>